<dbReference type="GO" id="GO:0005829">
    <property type="term" value="C:cytosol"/>
    <property type="evidence" value="ECO:0007669"/>
    <property type="project" value="TreeGrafter"/>
</dbReference>
<sequence>MIKLTNLADYAVILMVDIARLDRKISAQELSRQSGLPLPTVSKILNALGRAGLLESHRGLKGGFCLAKSRDDISVASIIEAVDGPIALTHCVDGTEEACTVSSICHMKPHWAMINDTVRSALDTVKLSEICNTDAMSPFAIEPHRGQRQATI</sequence>
<evidence type="ECO:0000313" key="2">
    <source>
        <dbReference type="Proteomes" id="UP000630923"/>
    </source>
</evidence>
<dbReference type="InterPro" id="IPR030489">
    <property type="entry name" value="TR_Rrf2-type_CS"/>
</dbReference>
<keyword evidence="2" id="KW-1185">Reference proteome</keyword>
<dbReference type="EMBL" id="BNCI01000001">
    <property type="protein sequence ID" value="GHF12958.1"/>
    <property type="molecule type" value="Genomic_DNA"/>
</dbReference>
<dbReference type="InterPro" id="IPR036388">
    <property type="entry name" value="WH-like_DNA-bd_sf"/>
</dbReference>
<dbReference type="Gene3D" id="1.10.10.10">
    <property type="entry name" value="Winged helix-like DNA-binding domain superfamily/Winged helix DNA-binding domain"/>
    <property type="match status" value="1"/>
</dbReference>
<reference evidence="1" key="2">
    <citation type="submission" date="2020-09" db="EMBL/GenBank/DDBJ databases">
        <authorList>
            <person name="Sun Q."/>
            <person name="Kim S."/>
        </authorList>
    </citation>
    <scope>NUCLEOTIDE SEQUENCE</scope>
    <source>
        <strain evidence="1">KCTC 42590</strain>
    </source>
</reference>
<dbReference type="Pfam" id="PF02082">
    <property type="entry name" value="Rrf2"/>
    <property type="match status" value="1"/>
</dbReference>
<dbReference type="AlphaFoldDB" id="A0A919AL09"/>
<dbReference type="InterPro" id="IPR011991">
    <property type="entry name" value="ArsR-like_HTH"/>
</dbReference>
<accession>A0A919AL09</accession>
<proteinExistence type="predicted"/>
<protein>
    <submittedName>
        <fullName evidence="1">SUF system Fe-S cluster assembly regulator</fullName>
    </submittedName>
</protein>
<dbReference type="PROSITE" id="PS01332">
    <property type="entry name" value="HTH_RRF2_1"/>
    <property type="match status" value="1"/>
</dbReference>
<organism evidence="1 2">
    <name type="scientific">Kordiimonas sediminis</name>
    <dbReference type="NCBI Taxonomy" id="1735581"/>
    <lineage>
        <taxon>Bacteria</taxon>
        <taxon>Pseudomonadati</taxon>
        <taxon>Pseudomonadota</taxon>
        <taxon>Alphaproteobacteria</taxon>
        <taxon>Kordiimonadales</taxon>
        <taxon>Kordiimonadaceae</taxon>
        <taxon>Kordiimonas</taxon>
    </lineage>
</organism>
<dbReference type="SUPFAM" id="SSF46785">
    <property type="entry name" value="Winged helix' DNA-binding domain"/>
    <property type="match status" value="1"/>
</dbReference>
<comment type="caution">
    <text evidence="1">The sequence shown here is derived from an EMBL/GenBank/DDBJ whole genome shotgun (WGS) entry which is preliminary data.</text>
</comment>
<dbReference type="InterPro" id="IPR036390">
    <property type="entry name" value="WH_DNA-bd_sf"/>
</dbReference>
<name>A0A919AL09_9PROT</name>
<dbReference type="NCBIfam" id="TIGR02944">
    <property type="entry name" value="suf_reg_Xantho"/>
    <property type="match status" value="1"/>
</dbReference>
<dbReference type="CDD" id="cd00090">
    <property type="entry name" value="HTH_ARSR"/>
    <property type="match status" value="1"/>
</dbReference>
<dbReference type="PANTHER" id="PTHR33221">
    <property type="entry name" value="WINGED HELIX-TURN-HELIX TRANSCRIPTIONAL REGULATOR, RRF2 FAMILY"/>
    <property type="match status" value="1"/>
</dbReference>
<dbReference type="InterPro" id="IPR014290">
    <property type="entry name" value="SUF_FeS_clus_asmbl_reg"/>
</dbReference>
<dbReference type="InterPro" id="IPR000944">
    <property type="entry name" value="Tscrpt_reg_Rrf2"/>
</dbReference>
<dbReference type="PANTHER" id="PTHR33221:SF2">
    <property type="entry name" value="TRANSCRIPTIONAL REGULATOR"/>
    <property type="match status" value="1"/>
</dbReference>
<dbReference type="GO" id="GO:0003700">
    <property type="term" value="F:DNA-binding transcription factor activity"/>
    <property type="evidence" value="ECO:0007669"/>
    <property type="project" value="TreeGrafter"/>
</dbReference>
<dbReference type="NCBIfam" id="TIGR00738">
    <property type="entry name" value="rrf2_super"/>
    <property type="match status" value="1"/>
</dbReference>
<reference evidence="1" key="1">
    <citation type="journal article" date="2014" name="Int. J. Syst. Evol. Microbiol.">
        <title>Complete genome sequence of Corynebacterium casei LMG S-19264T (=DSM 44701T), isolated from a smear-ripened cheese.</title>
        <authorList>
            <consortium name="US DOE Joint Genome Institute (JGI-PGF)"/>
            <person name="Walter F."/>
            <person name="Albersmeier A."/>
            <person name="Kalinowski J."/>
            <person name="Ruckert C."/>
        </authorList>
    </citation>
    <scope>NUCLEOTIDE SEQUENCE</scope>
    <source>
        <strain evidence="1">KCTC 42590</strain>
    </source>
</reference>
<dbReference type="PROSITE" id="PS51197">
    <property type="entry name" value="HTH_RRF2_2"/>
    <property type="match status" value="1"/>
</dbReference>
<gene>
    <name evidence="1" type="ORF">GCM10017044_03660</name>
</gene>
<dbReference type="RefSeq" id="WP_191249850.1">
    <property type="nucleotide sequence ID" value="NZ_BNCI01000001.1"/>
</dbReference>
<dbReference type="Proteomes" id="UP000630923">
    <property type="component" value="Unassembled WGS sequence"/>
</dbReference>
<evidence type="ECO:0000313" key="1">
    <source>
        <dbReference type="EMBL" id="GHF12958.1"/>
    </source>
</evidence>